<evidence type="ECO:0000256" key="14">
    <source>
        <dbReference type="SAM" id="Coils"/>
    </source>
</evidence>
<feature type="domain" description="Response regulatory" evidence="16">
    <location>
        <begin position="13"/>
        <end position="130"/>
    </location>
</feature>
<feature type="modified residue" description="4-aspartylphosphate" evidence="13">
    <location>
        <position position="599"/>
    </location>
</feature>
<dbReference type="GO" id="GO:0000155">
    <property type="term" value="F:phosphorelay sensor kinase activity"/>
    <property type="evidence" value="ECO:0007669"/>
    <property type="project" value="InterPro"/>
</dbReference>
<evidence type="ECO:0000256" key="8">
    <source>
        <dbReference type="ARBA" id="ARBA00022840"/>
    </source>
</evidence>
<dbReference type="PANTHER" id="PTHR45339">
    <property type="entry name" value="HYBRID SIGNAL TRANSDUCTION HISTIDINE KINASE J"/>
    <property type="match status" value="1"/>
</dbReference>
<evidence type="ECO:0000256" key="9">
    <source>
        <dbReference type="ARBA" id="ARBA00023012"/>
    </source>
</evidence>
<dbReference type="CDD" id="cd00082">
    <property type="entry name" value="HisKA"/>
    <property type="match status" value="1"/>
</dbReference>
<dbReference type="Pfam" id="PF00512">
    <property type="entry name" value="HisKA"/>
    <property type="match status" value="1"/>
</dbReference>
<dbReference type="InterPro" id="IPR003594">
    <property type="entry name" value="HATPase_dom"/>
</dbReference>
<dbReference type="AlphaFoldDB" id="A0A168PUR3"/>
<dbReference type="InterPro" id="IPR001789">
    <property type="entry name" value="Sig_transdc_resp-reg_receiver"/>
</dbReference>
<reference evidence="18 19" key="1">
    <citation type="submission" date="2016-03" db="EMBL/GenBank/DDBJ databases">
        <title>Draft genome sequence of Paenibacillus antarcticus CECT 5836.</title>
        <authorList>
            <person name="Shin S.-K."/>
            <person name="Yi H."/>
        </authorList>
    </citation>
    <scope>NUCLEOTIDE SEQUENCE [LARGE SCALE GENOMIC DNA]</scope>
    <source>
        <strain evidence="18 19">CECT 5836</strain>
    </source>
</reference>
<evidence type="ECO:0000313" key="19">
    <source>
        <dbReference type="Proteomes" id="UP000077355"/>
    </source>
</evidence>
<keyword evidence="9" id="KW-0902">Two-component regulatory system</keyword>
<dbReference type="CDD" id="cd17546">
    <property type="entry name" value="REC_hyHK_CKI1_RcsC-like"/>
    <property type="match status" value="1"/>
</dbReference>
<evidence type="ECO:0000259" key="16">
    <source>
        <dbReference type="PROSITE" id="PS50110"/>
    </source>
</evidence>
<evidence type="ECO:0000256" key="3">
    <source>
        <dbReference type="ARBA" id="ARBA00012438"/>
    </source>
</evidence>
<feature type="coiled-coil region" evidence="14">
    <location>
        <begin position="129"/>
        <end position="159"/>
    </location>
</feature>
<evidence type="ECO:0000256" key="1">
    <source>
        <dbReference type="ARBA" id="ARBA00000085"/>
    </source>
</evidence>
<dbReference type="SUPFAM" id="SSF55785">
    <property type="entry name" value="PYP-like sensor domain (PAS domain)"/>
    <property type="match status" value="1"/>
</dbReference>
<evidence type="ECO:0000256" key="5">
    <source>
        <dbReference type="ARBA" id="ARBA00022679"/>
    </source>
</evidence>
<evidence type="ECO:0000256" key="12">
    <source>
        <dbReference type="ARBA" id="ARBA00074306"/>
    </source>
</evidence>
<evidence type="ECO:0000256" key="2">
    <source>
        <dbReference type="ARBA" id="ARBA00006402"/>
    </source>
</evidence>
<comment type="subunit">
    <text evidence="10">At low DSF concentrations, interacts with RpfF.</text>
</comment>
<name>A0A168PUR3_9BACL</name>
<dbReference type="PROSITE" id="PS50110">
    <property type="entry name" value="RESPONSE_REGULATORY"/>
    <property type="match status" value="2"/>
</dbReference>
<evidence type="ECO:0000256" key="10">
    <source>
        <dbReference type="ARBA" id="ARBA00064003"/>
    </source>
</evidence>
<dbReference type="InterPro" id="IPR005467">
    <property type="entry name" value="His_kinase_dom"/>
</dbReference>
<dbReference type="SMART" id="SM00387">
    <property type="entry name" value="HATPase_c"/>
    <property type="match status" value="1"/>
</dbReference>
<keyword evidence="8" id="KW-0067">ATP-binding</keyword>
<evidence type="ECO:0000256" key="7">
    <source>
        <dbReference type="ARBA" id="ARBA00022777"/>
    </source>
</evidence>
<dbReference type="InterPro" id="IPR035965">
    <property type="entry name" value="PAS-like_dom_sf"/>
</dbReference>
<dbReference type="EC" id="2.7.13.3" evidence="3"/>
<gene>
    <name evidence="18" type="ORF">PBAT_08540</name>
</gene>
<dbReference type="SMART" id="SM00091">
    <property type="entry name" value="PAS"/>
    <property type="match status" value="1"/>
</dbReference>
<dbReference type="Pfam" id="PF13426">
    <property type="entry name" value="PAS_9"/>
    <property type="match status" value="1"/>
</dbReference>
<dbReference type="Gene3D" id="3.30.565.10">
    <property type="entry name" value="Histidine kinase-like ATPase, C-terminal domain"/>
    <property type="match status" value="1"/>
</dbReference>
<dbReference type="Pfam" id="PF02518">
    <property type="entry name" value="HATPase_c"/>
    <property type="match status" value="1"/>
</dbReference>
<dbReference type="PROSITE" id="PS50109">
    <property type="entry name" value="HIS_KIN"/>
    <property type="match status" value="1"/>
</dbReference>
<keyword evidence="4 13" id="KW-0597">Phosphoprotein</keyword>
<dbReference type="CDD" id="cd16922">
    <property type="entry name" value="HATPase_EvgS-ArcB-TorS-like"/>
    <property type="match status" value="1"/>
</dbReference>
<feature type="domain" description="PAS" evidence="17">
    <location>
        <begin position="155"/>
        <end position="227"/>
    </location>
</feature>
<dbReference type="Gene3D" id="3.30.450.20">
    <property type="entry name" value="PAS domain"/>
    <property type="match status" value="1"/>
</dbReference>
<dbReference type="SUPFAM" id="SSF47384">
    <property type="entry name" value="Homodimeric domain of signal transducing histidine kinase"/>
    <property type="match status" value="1"/>
</dbReference>
<dbReference type="InterPro" id="IPR003661">
    <property type="entry name" value="HisK_dim/P_dom"/>
</dbReference>
<dbReference type="SUPFAM" id="SSF55874">
    <property type="entry name" value="ATPase domain of HSP90 chaperone/DNA topoisomerase II/histidine kinase"/>
    <property type="match status" value="1"/>
</dbReference>
<keyword evidence="6" id="KW-0547">Nucleotide-binding</keyword>
<dbReference type="InterPro" id="IPR000014">
    <property type="entry name" value="PAS"/>
</dbReference>
<dbReference type="PROSITE" id="PS50112">
    <property type="entry name" value="PAS"/>
    <property type="match status" value="1"/>
</dbReference>
<dbReference type="InterPro" id="IPR036097">
    <property type="entry name" value="HisK_dim/P_sf"/>
</dbReference>
<dbReference type="FunFam" id="1.10.287.130:FF:000002">
    <property type="entry name" value="Two-component osmosensing histidine kinase"/>
    <property type="match status" value="1"/>
</dbReference>
<dbReference type="SMART" id="SM00388">
    <property type="entry name" value="HisKA"/>
    <property type="match status" value="1"/>
</dbReference>
<dbReference type="SMART" id="SM00448">
    <property type="entry name" value="REC"/>
    <property type="match status" value="2"/>
</dbReference>
<dbReference type="OrthoDB" id="9803190at2"/>
<evidence type="ECO:0000259" key="17">
    <source>
        <dbReference type="PROSITE" id="PS50112"/>
    </source>
</evidence>
<keyword evidence="7" id="KW-0418">Kinase</keyword>
<keyword evidence="14" id="KW-0175">Coiled coil</keyword>
<proteinExistence type="inferred from homology"/>
<dbReference type="InterPro" id="IPR036890">
    <property type="entry name" value="HATPase_C_sf"/>
</dbReference>
<protein>
    <recommendedName>
        <fullName evidence="12">Circadian input-output histidine kinase CikA</fullName>
        <ecNumber evidence="3">2.7.13.3</ecNumber>
    </recommendedName>
    <alternativeName>
        <fullName evidence="11">Sensory/regulatory protein RpfC</fullName>
    </alternativeName>
</protein>
<feature type="modified residue" description="4-aspartylphosphate" evidence="13">
    <location>
        <position position="62"/>
    </location>
</feature>
<dbReference type="Pfam" id="PF00072">
    <property type="entry name" value="Response_reg"/>
    <property type="match status" value="2"/>
</dbReference>
<comment type="similarity">
    <text evidence="2">In the N-terminal section; belongs to the phytochrome family.</text>
</comment>
<dbReference type="GO" id="GO:0005524">
    <property type="term" value="F:ATP binding"/>
    <property type="evidence" value="ECO:0007669"/>
    <property type="project" value="UniProtKB-KW"/>
</dbReference>
<dbReference type="InterPro" id="IPR011006">
    <property type="entry name" value="CheY-like_superfamily"/>
</dbReference>
<dbReference type="RefSeq" id="WP_068648513.1">
    <property type="nucleotide sequence ID" value="NZ_CP043611.1"/>
</dbReference>
<feature type="domain" description="Histidine kinase" evidence="15">
    <location>
        <begin position="298"/>
        <end position="519"/>
    </location>
</feature>
<organism evidence="18 19">
    <name type="scientific">Paenibacillus antarcticus</name>
    <dbReference type="NCBI Taxonomy" id="253703"/>
    <lineage>
        <taxon>Bacteria</taxon>
        <taxon>Bacillati</taxon>
        <taxon>Bacillota</taxon>
        <taxon>Bacilli</taxon>
        <taxon>Bacillales</taxon>
        <taxon>Paenibacillaceae</taxon>
        <taxon>Paenibacillus</taxon>
    </lineage>
</organism>
<accession>A0A168PUR3</accession>
<feature type="domain" description="Response regulatory" evidence="16">
    <location>
        <begin position="550"/>
        <end position="667"/>
    </location>
</feature>
<evidence type="ECO:0000313" key="18">
    <source>
        <dbReference type="EMBL" id="OAB47093.1"/>
    </source>
</evidence>
<dbReference type="SUPFAM" id="SSF52172">
    <property type="entry name" value="CheY-like"/>
    <property type="match status" value="2"/>
</dbReference>
<dbReference type="EMBL" id="LVJI01000012">
    <property type="protein sequence ID" value="OAB47093.1"/>
    <property type="molecule type" value="Genomic_DNA"/>
</dbReference>
<evidence type="ECO:0000256" key="11">
    <source>
        <dbReference type="ARBA" id="ARBA00068150"/>
    </source>
</evidence>
<comment type="caution">
    <text evidence="18">The sequence shown here is derived from an EMBL/GenBank/DDBJ whole genome shotgun (WGS) entry which is preliminary data.</text>
</comment>
<dbReference type="InterPro" id="IPR004358">
    <property type="entry name" value="Sig_transdc_His_kin-like_C"/>
</dbReference>
<dbReference type="Gene3D" id="1.10.287.130">
    <property type="match status" value="1"/>
</dbReference>
<comment type="catalytic activity">
    <reaction evidence="1">
        <text>ATP + protein L-histidine = ADP + protein N-phospho-L-histidine.</text>
        <dbReference type="EC" id="2.7.13.3"/>
    </reaction>
</comment>
<evidence type="ECO:0000256" key="4">
    <source>
        <dbReference type="ARBA" id="ARBA00022553"/>
    </source>
</evidence>
<dbReference type="PANTHER" id="PTHR45339:SF1">
    <property type="entry name" value="HYBRID SIGNAL TRANSDUCTION HISTIDINE KINASE J"/>
    <property type="match status" value="1"/>
</dbReference>
<keyword evidence="5" id="KW-0808">Transferase</keyword>
<keyword evidence="19" id="KW-1185">Reference proteome</keyword>
<dbReference type="NCBIfam" id="TIGR00229">
    <property type="entry name" value="sensory_box"/>
    <property type="match status" value="1"/>
</dbReference>
<dbReference type="Proteomes" id="UP000077355">
    <property type="component" value="Unassembled WGS sequence"/>
</dbReference>
<evidence type="ECO:0000256" key="13">
    <source>
        <dbReference type="PROSITE-ProRule" id="PRU00169"/>
    </source>
</evidence>
<dbReference type="FunFam" id="3.30.565.10:FF:000010">
    <property type="entry name" value="Sensor histidine kinase RcsC"/>
    <property type="match status" value="1"/>
</dbReference>
<sequence length="670" mass="75702">MPNMAVKEKLIAKILVVDDREENLYAMEKILNTLDCEFHKAHSGMEALGLALRHDFALLLLDVNMPEMNGFELAEILRGNKKTKLIPIIFVTAIDKEDASVYKGYETGAVDFLFKPVNTDILLSKVKVFIELDLQKKELEAIKAELEQSNKGLERFRDAATLFEHHPDLIYSLDLLGNYMSINPAFEQIMGITSAEIKQRKLNFRTVTSPNHLQSTEHYFKESLNGIVQRYETQEMNAYGDTFIYDVINIPIVIGVKVVGVYVIARDITKRKGLDRDLLQAKEEAESALRVKSEFLAMMSHEIRTPMNGVIGMTDLLLELDLDPEQRRFAGIIHNSADALMSLINDILDFSKMESGKMEIEEEPLELQSLLHETFELFTAATLERDLKMEYYIDAEIPELIVGDATRLRQVLINVIGNAVKFTKSGGIYVTVNPISLPNGALEIEFVIKDSGIGIPPLKMVDLFKPFSQLDSSMARKYGGTGLGLAICKTLVELMGGHIHAQEDVKNGAIFIFTIRTTSFFLSESTSQIQIEKEDTTIIHKITSSTDKLHILVAEDNPIHQMLMERILYKLGHTFDCAKNGHEVMNLLGRSSYDLIFMDLQMPEMDGFETTRLIVEEIPKQVRPDIIAVTSRLSENDKDQCLSLGMIDFINKPIKISTIEDVLERCLQTQ</sequence>
<evidence type="ECO:0000256" key="6">
    <source>
        <dbReference type="ARBA" id="ARBA00022741"/>
    </source>
</evidence>
<dbReference type="PRINTS" id="PR00344">
    <property type="entry name" value="BCTRLSENSOR"/>
</dbReference>
<dbReference type="Gene3D" id="3.40.50.2300">
    <property type="match status" value="2"/>
</dbReference>
<evidence type="ECO:0000259" key="15">
    <source>
        <dbReference type="PROSITE" id="PS50109"/>
    </source>
</evidence>